<name>A0A086T7P7_HAPC1</name>
<evidence type="ECO:0000313" key="2">
    <source>
        <dbReference type="Proteomes" id="UP000029964"/>
    </source>
</evidence>
<dbReference type="EMBL" id="JPKY01000033">
    <property type="protein sequence ID" value="KFH45379.1"/>
    <property type="molecule type" value="Genomic_DNA"/>
</dbReference>
<dbReference type="Proteomes" id="UP000029964">
    <property type="component" value="Unassembled WGS sequence"/>
</dbReference>
<dbReference type="HOGENOM" id="CLU_1365904_0_0_1"/>
<sequence length="200" mass="22605">MAKRDLSKKSQQRSKEGHQCLEKSCIRYQAYLPASKGYSNWCWDHEISIYQPRASAPLSIDIADTPKDWTWFCRVDGCRNGCSYGDPFCANHLCSVSGCHRATYLNDPSKNRCLEHLPCPAAGCTLYRAVGDNKPAKYCRDHHLCGDHLGDDPDHECKAVILRGQKFCQGHRCLVDSCTESRFTWLDGNNKLCKGLAKEK</sequence>
<reference evidence="2" key="1">
    <citation type="journal article" date="2014" name="Genome Announc.">
        <title>Genome sequence and annotation of Acremonium chrysogenum, producer of the beta-lactam antibiotic cephalosporin C.</title>
        <authorList>
            <person name="Terfehr D."/>
            <person name="Dahlmann T.A."/>
            <person name="Specht T."/>
            <person name="Zadra I."/>
            <person name="Kuernsteiner H."/>
            <person name="Kueck U."/>
        </authorList>
    </citation>
    <scope>NUCLEOTIDE SEQUENCE [LARGE SCALE GENOMIC DNA]</scope>
    <source>
        <strain evidence="2">ATCC 11550 / CBS 779.69 / DSM 880 / IAM 14645 / JCM 23072 / IMI 49137</strain>
    </source>
</reference>
<proteinExistence type="predicted"/>
<keyword evidence="2" id="KW-1185">Reference proteome</keyword>
<comment type="caution">
    <text evidence="1">The sequence shown here is derived from an EMBL/GenBank/DDBJ whole genome shotgun (WGS) entry which is preliminary data.</text>
</comment>
<gene>
    <name evidence="1" type="ORF">ACRE_038310</name>
</gene>
<organism evidence="1 2">
    <name type="scientific">Hapsidospora chrysogenum (strain ATCC 11550 / CBS 779.69 / DSM 880 / IAM 14645 / JCM 23072 / IMI 49137)</name>
    <name type="common">Acremonium chrysogenum</name>
    <dbReference type="NCBI Taxonomy" id="857340"/>
    <lineage>
        <taxon>Eukaryota</taxon>
        <taxon>Fungi</taxon>
        <taxon>Dikarya</taxon>
        <taxon>Ascomycota</taxon>
        <taxon>Pezizomycotina</taxon>
        <taxon>Sordariomycetes</taxon>
        <taxon>Hypocreomycetidae</taxon>
        <taxon>Hypocreales</taxon>
        <taxon>Bionectriaceae</taxon>
        <taxon>Hapsidospora</taxon>
    </lineage>
</organism>
<accession>A0A086T7P7</accession>
<dbReference type="AlphaFoldDB" id="A0A086T7P7"/>
<evidence type="ECO:0000313" key="1">
    <source>
        <dbReference type="EMBL" id="KFH45379.1"/>
    </source>
</evidence>
<protein>
    <submittedName>
        <fullName evidence="1">Uncharacterized protein</fullName>
    </submittedName>
</protein>